<dbReference type="OrthoDB" id="9801223at2"/>
<dbReference type="InterPro" id="IPR013130">
    <property type="entry name" value="Fe3_Rdtase_TM_dom"/>
</dbReference>
<dbReference type="RefSeq" id="WP_028930620.1">
    <property type="nucleotide sequence ID" value="NZ_AUII01000012.1"/>
</dbReference>
<dbReference type="SUPFAM" id="SSF63380">
    <property type="entry name" value="Riboflavin synthase domain-like"/>
    <property type="match status" value="1"/>
</dbReference>
<evidence type="ECO:0000256" key="6">
    <source>
        <dbReference type="SAM" id="Phobius"/>
    </source>
</evidence>
<keyword evidence="4 6" id="KW-1133">Transmembrane helix</keyword>
<organism evidence="8 9">
    <name type="scientific">Pseudonocardia asaccharolytica DSM 44247 = NBRC 16224</name>
    <dbReference type="NCBI Taxonomy" id="1123024"/>
    <lineage>
        <taxon>Bacteria</taxon>
        <taxon>Bacillati</taxon>
        <taxon>Actinomycetota</taxon>
        <taxon>Actinomycetes</taxon>
        <taxon>Pseudonocardiales</taxon>
        <taxon>Pseudonocardiaceae</taxon>
        <taxon>Pseudonocardia</taxon>
    </lineage>
</organism>
<keyword evidence="5 6" id="KW-0472">Membrane</keyword>
<feature type="transmembrane region" description="Helical" evidence="6">
    <location>
        <begin position="178"/>
        <end position="197"/>
    </location>
</feature>
<evidence type="ECO:0000313" key="9">
    <source>
        <dbReference type="Proteomes" id="UP000321328"/>
    </source>
</evidence>
<evidence type="ECO:0000256" key="2">
    <source>
        <dbReference type="ARBA" id="ARBA00004141"/>
    </source>
</evidence>
<proteinExistence type="predicted"/>
<protein>
    <submittedName>
        <fullName evidence="8">Ferric reductase</fullName>
    </submittedName>
</protein>
<dbReference type="Pfam" id="PF08022">
    <property type="entry name" value="FAD_binding_8"/>
    <property type="match status" value="1"/>
</dbReference>
<dbReference type="GO" id="GO:0016020">
    <property type="term" value="C:membrane"/>
    <property type="evidence" value="ECO:0007669"/>
    <property type="project" value="UniProtKB-SubCell"/>
</dbReference>
<comment type="subcellular location">
    <subcellularLocation>
        <location evidence="2">Membrane</location>
        <topology evidence="2">Multi-pass membrane protein</topology>
    </subcellularLocation>
</comment>
<feature type="transmembrane region" description="Helical" evidence="6">
    <location>
        <begin position="80"/>
        <end position="98"/>
    </location>
</feature>
<keyword evidence="3 6" id="KW-0812">Transmembrane</keyword>
<evidence type="ECO:0000256" key="1">
    <source>
        <dbReference type="ARBA" id="ARBA00001974"/>
    </source>
</evidence>
<dbReference type="InterPro" id="IPR017938">
    <property type="entry name" value="Riboflavin_synthase-like_b-brl"/>
</dbReference>
<dbReference type="GO" id="GO:0016491">
    <property type="term" value="F:oxidoreductase activity"/>
    <property type="evidence" value="ECO:0007669"/>
    <property type="project" value="InterPro"/>
</dbReference>
<comment type="cofactor">
    <cofactor evidence="1">
        <name>FAD</name>
        <dbReference type="ChEBI" id="CHEBI:57692"/>
    </cofactor>
</comment>
<feature type="transmembrane region" description="Helical" evidence="6">
    <location>
        <begin position="150"/>
        <end position="172"/>
    </location>
</feature>
<dbReference type="InterPro" id="IPR050415">
    <property type="entry name" value="MRET"/>
</dbReference>
<evidence type="ECO:0000256" key="3">
    <source>
        <dbReference type="ARBA" id="ARBA00022692"/>
    </source>
</evidence>
<comment type="caution">
    <text evidence="8">The sequence shown here is derived from an EMBL/GenBank/DDBJ whole genome shotgun (WGS) entry which is preliminary data.</text>
</comment>
<feature type="transmembrane region" description="Helical" evidence="6">
    <location>
        <begin position="39"/>
        <end position="59"/>
    </location>
</feature>
<dbReference type="AlphaFoldDB" id="A0A511D402"/>
<dbReference type="InterPro" id="IPR001433">
    <property type="entry name" value="OxRdtase_FAD/NAD-bd"/>
</dbReference>
<evidence type="ECO:0000256" key="4">
    <source>
        <dbReference type="ARBA" id="ARBA00022989"/>
    </source>
</evidence>
<dbReference type="PROSITE" id="PS51384">
    <property type="entry name" value="FAD_FR"/>
    <property type="match status" value="1"/>
</dbReference>
<feature type="transmembrane region" description="Helical" evidence="6">
    <location>
        <begin position="9"/>
        <end position="27"/>
    </location>
</feature>
<feature type="domain" description="FAD-binding FR-type" evidence="7">
    <location>
        <begin position="202"/>
        <end position="305"/>
    </location>
</feature>
<evidence type="ECO:0000256" key="5">
    <source>
        <dbReference type="ARBA" id="ARBA00023136"/>
    </source>
</evidence>
<sequence length="445" mass="47839">MERRTLARAGWTAVLITALAGPALIWLVRSEPLSLWRQLSIVTGLVALSAMVCAAVLPSRLRSVTRVLGIENVIGVHRQLGMLTGLFVALHLACVVAADPAQVALLDVTTAPGRARAAVAGVVTLSVLLALALNRTWLGSRYELWRWLHLLFAAAALGASALHTLLLGHVLADPIVGPMLVALGCALLIVLGQRWVWRSWLDESSEFVVREVRPENRSVSTLVLEPRARHAPSAGLHFAPGQFAWLRLHRAAVEEHPFTIASGAHDPTRAEFTIRHTGDFTATLGALRPGSPVWVDGPYGAFTSDPATSAGVVMIASGVGITPMMSMLRTAGQCGDPRPFRLVVLARDGGELLFRDELTVLHEELDLEVTEVLRRPPPDWTGATGPIDVGLLTAVLAGLGHDDRDRNRLDYFICGSPSLLGDVLDALGALGVADERIHTEQFDMV</sequence>
<dbReference type="PANTHER" id="PTHR47354">
    <property type="entry name" value="NADH OXIDOREDUCTASE HCR"/>
    <property type="match status" value="1"/>
</dbReference>
<gene>
    <name evidence="8" type="ORF">PA7_33530</name>
</gene>
<dbReference type="Gene3D" id="2.40.30.10">
    <property type="entry name" value="Translation factors"/>
    <property type="match status" value="1"/>
</dbReference>
<feature type="transmembrane region" description="Helical" evidence="6">
    <location>
        <begin position="118"/>
        <end position="138"/>
    </location>
</feature>
<keyword evidence="9" id="KW-1185">Reference proteome</keyword>
<dbReference type="InterPro" id="IPR013112">
    <property type="entry name" value="FAD-bd_8"/>
</dbReference>
<dbReference type="Gene3D" id="3.40.50.80">
    <property type="entry name" value="Nucleotide-binding domain of ferredoxin-NADP reductase (FNR) module"/>
    <property type="match status" value="1"/>
</dbReference>
<dbReference type="SUPFAM" id="SSF52343">
    <property type="entry name" value="Ferredoxin reductase-like, C-terminal NADP-linked domain"/>
    <property type="match status" value="1"/>
</dbReference>
<dbReference type="PRINTS" id="PR00410">
    <property type="entry name" value="PHEHYDRXLASE"/>
</dbReference>
<dbReference type="InterPro" id="IPR017927">
    <property type="entry name" value="FAD-bd_FR_type"/>
</dbReference>
<dbReference type="EMBL" id="BJVI01000039">
    <property type="protein sequence ID" value="GEL19516.1"/>
    <property type="molecule type" value="Genomic_DNA"/>
</dbReference>
<dbReference type="Pfam" id="PF00175">
    <property type="entry name" value="NAD_binding_1"/>
    <property type="match status" value="1"/>
</dbReference>
<accession>A0A511D402</accession>
<dbReference type="InterPro" id="IPR039261">
    <property type="entry name" value="FNR_nucleotide-bd"/>
</dbReference>
<evidence type="ECO:0000259" key="7">
    <source>
        <dbReference type="PROSITE" id="PS51384"/>
    </source>
</evidence>
<name>A0A511D402_9PSEU</name>
<dbReference type="Proteomes" id="UP000321328">
    <property type="component" value="Unassembled WGS sequence"/>
</dbReference>
<dbReference type="PANTHER" id="PTHR47354:SF5">
    <property type="entry name" value="PROTEIN RFBI"/>
    <property type="match status" value="1"/>
</dbReference>
<dbReference type="Pfam" id="PF01794">
    <property type="entry name" value="Ferric_reduct"/>
    <property type="match status" value="1"/>
</dbReference>
<evidence type="ECO:0000313" key="8">
    <source>
        <dbReference type="EMBL" id="GEL19516.1"/>
    </source>
</evidence>
<reference evidence="8 9" key="1">
    <citation type="submission" date="2019-07" db="EMBL/GenBank/DDBJ databases">
        <title>Whole genome shotgun sequence of Pseudonocardia asaccharolytica NBRC 16224.</title>
        <authorList>
            <person name="Hosoyama A."/>
            <person name="Uohara A."/>
            <person name="Ohji S."/>
            <person name="Ichikawa N."/>
        </authorList>
    </citation>
    <scope>NUCLEOTIDE SEQUENCE [LARGE SCALE GENOMIC DNA]</scope>
    <source>
        <strain evidence="8 9">NBRC 16224</strain>
    </source>
</reference>